<accession>A0A8S5SL75</accession>
<evidence type="ECO:0000313" key="2">
    <source>
        <dbReference type="EMBL" id="DAF51812.1"/>
    </source>
</evidence>
<reference evidence="2" key="1">
    <citation type="journal article" date="2021" name="Proc. Natl. Acad. Sci. U.S.A.">
        <title>A Catalog of Tens of Thousands of Viruses from Human Metagenomes Reveals Hidden Associations with Chronic Diseases.</title>
        <authorList>
            <person name="Tisza M.J."/>
            <person name="Buck C.B."/>
        </authorList>
    </citation>
    <scope>NUCLEOTIDE SEQUENCE</scope>
    <source>
        <strain evidence="2">CtHMt20</strain>
    </source>
</reference>
<protein>
    <submittedName>
        <fullName evidence="2">Uncharacterized protein</fullName>
    </submittedName>
</protein>
<sequence length="64" mass="7657">MGYYYPSFSSYISYDPTYEELGRYVDEGKEYVDNCNADIQRIIDERENAIEEINRQISNFNMSH</sequence>
<feature type="coiled-coil region" evidence="1">
    <location>
        <begin position="32"/>
        <end position="63"/>
    </location>
</feature>
<organism evidence="2">
    <name type="scientific">Podoviridae sp. ctHMt20</name>
    <dbReference type="NCBI Taxonomy" id="2827728"/>
    <lineage>
        <taxon>Viruses</taxon>
        <taxon>Duplodnaviria</taxon>
        <taxon>Heunggongvirae</taxon>
        <taxon>Uroviricota</taxon>
        <taxon>Caudoviricetes</taxon>
    </lineage>
</organism>
<dbReference type="EMBL" id="BK032622">
    <property type="protein sequence ID" value="DAF51812.1"/>
    <property type="molecule type" value="Genomic_DNA"/>
</dbReference>
<name>A0A8S5SL75_9CAUD</name>
<keyword evidence="1" id="KW-0175">Coiled coil</keyword>
<evidence type="ECO:0000256" key="1">
    <source>
        <dbReference type="SAM" id="Coils"/>
    </source>
</evidence>
<proteinExistence type="predicted"/>